<keyword evidence="4" id="KW-1185">Reference proteome</keyword>
<dbReference type="AlphaFoldDB" id="A0A835B1N8"/>
<evidence type="ECO:0000259" key="2">
    <source>
        <dbReference type="PROSITE" id="PS51819"/>
    </source>
</evidence>
<dbReference type="Proteomes" id="UP000636709">
    <property type="component" value="Unassembled WGS sequence"/>
</dbReference>
<comment type="caution">
    <text evidence="3">The sequence shown here is derived from an EMBL/GenBank/DDBJ whole genome shotgun (WGS) entry which is preliminary data.</text>
</comment>
<dbReference type="EMBL" id="JACEFO010002125">
    <property type="protein sequence ID" value="KAF8679058.1"/>
    <property type="molecule type" value="Genomic_DNA"/>
</dbReference>
<dbReference type="OrthoDB" id="16820at2759"/>
<dbReference type="Gene3D" id="3.10.180.10">
    <property type="entry name" value="2,3-Dihydroxybiphenyl 1,2-Dioxygenase, domain 1"/>
    <property type="match status" value="1"/>
</dbReference>
<evidence type="ECO:0000256" key="1">
    <source>
        <dbReference type="SAM" id="MobiDB-lite"/>
    </source>
</evidence>
<accession>A0A835B1N8</accession>
<protein>
    <recommendedName>
        <fullName evidence="2">VOC domain-containing protein</fullName>
    </recommendedName>
</protein>
<evidence type="ECO:0000313" key="4">
    <source>
        <dbReference type="Proteomes" id="UP000636709"/>
    </source>
</evidence>
<dbReference type="SUPFAM" id="SSF54593">
    <property type="entry name" value="Glyoxalase/Bleomycin resistance protein/Dihydroxybiphenyl dioxygenase"/>
    <property type="match status" value="1"/>
</dbReference>
<proteinExistence type="predicted"/>
<dbReference type="InterPro" id="IPR037523">
    <property type="entry name" value="VOC_core"/>
</dbReference>
<dbReference type="PROSITE" id="PS51819">
    <property type="entry name" value="VOC"/>
    <property type="match status" value="1"/>
</dbReference>
<name>A0A835B1N8_9POAL</name>
<dbReference type="InterPro" id="IPR004360">
    <property type="entry name" value="Glyas_Fos-R_dOase_dom"/>
</dbReference>
<dbReference type="PANTHER" id="PTHR46142:SF8">
    <property type="entry name" value="EXPRESSED PROTEIN"/>
    <property type="match status" value="1"/>
</dbReference>
<feature type="region of interest" description="Disordered" evidence="1">
    <location>
        <begin position="43"/>
        <end position="66"/>
    </location>
</feature>
<evidence type="ECO:0000313" key="3">
    <source>
        <dbReference type="EMBL" id="KAF8679058.1"/>
    </source>
</evidence>
<sequence length="415" mass="45780">MGDAHMHARSLAYMTGISRQQISCQRATRRPLVESLQTAVASLPVDTSAETPTHASSPETRGMPAPRHERAAAVTCVRPPPLAFISSAARRPSPALQPLFWCIALAAAVVQDYSKQTDRAAGDGEETNMGEETTIVDPAESGKLYEDVPPMPLMALNHISRLCKSVDASVQFYVKALGFVLIHRPPALDFSGAWLFNYGVGIHLVQRDDARKAPDVSPGGGGELDPMDNHISFQCEDMGVMERRLREMRIRYMKRTINEEEGSPIDQLFFKDPDGFMIEICNCENLELVPAGALGRLRLPRGRHNPPVRMVDGGGYDGERSGLQRRRERALVRVVPYDAAFPPRDGRPAVDMVGHSSTETLAAGTIAGHDPKYGPCRLPLDRGARRADDPVSWPKRRYRDPPFGWTQLNFGEFGC</sequence>
<dbReference type="CDD" id="cd07245">
    <property type="entry name" value="VOC_like"/>
    <property type="match status" value="1"/>
</dbReference>
<dbReference type="Pfam" id="PF00903">
    <property type="entry name" value="Glyoxalase"/>
    <property type="match status" value="1"/>
</dbReference>
<feature type="domain" description="VOC" evidence="2">
    <location>
        <begin position="155"/>
        <end position="283"/>
    </location>
</feature>
<organism evidence="3 4">
    <name type="scientific">Digitaria exilis</name>
    <dbReference type="NCBI Taxonomy" id="1010633"/>
    <lineage>
        <taxon>Eukaryota</taxon>
        <taxon>Viridiplantae</taxon>
        <taxon>Streptophyta</taxon>
        <taxon>Embryophyta</taxon>
        <taxon>Tracheophyta</taxon>
        <taxon>Spermatophyta</taxon>
        <taxon>Magnoliopsida</taxon>
        <taxon>Liliopsida</taxon>
        <taxon>Poales</taxon>
        <taxon>Poaceae</taxon>
        <taxon>PACMAD clade</taxon>
        <taxon>Panicoideae</taxon>
        <taxon>Panicodae</taxon>
        <taxon>Paniceae</taxon>
        <taxon>Anthephorinae</taxon>
        <taxon>Digitaria</taxon>
    </lineage>
</organism>
<gene>
    <name evidence="3" type="ORF">HU200_045813</name>
</gene>
<reference evidence="3" key="1">
    <citation type="submission" date="2020-07" db="EMBL/GenBank/DDBJ databases">
        <title>Genome sequence and genetic diversity analysis of an under-domesticated orphan crop, white fonio (Digitaria exilis).</title>
        <authorList>
            <person name="Bennetzen J.L."/>
            <person name="Chen S."/>
            <person name="Ma X."/>
            <person name="Wang X."/>
            <person name="Yssel A.E.J."/>
            <person name="Chaluvadi S.R."/>
            <person name="Johnson M."/>
            <person name="Gangashetty P."/>
            <person name="Hamidou F."/>
            <person name="Sanogo M.D."/>
            <person name="Zwaenepoel A."/>
            <person name="Wallace J."/>
            <person name="Van De Peer Y."/>
            <person name="Van Deynze A."/>
        </authorList>
    </citation>
    <scope>NUCLEOTIDE SEQUENCE</scope>
    <source>
        <tissue evidence="3">Leaves</tissue>
    </source>
</reference>
<dbReference type="InterPro" id="IPR029068">
    <property type="entry name" value="Glyas_Bleomycin-R_OHBP_Dase"/>
</dbReference>
<dbReference type="PANTHER" id="PTHR46142">
    <property type="match status" value="1"/>
</dbReference>
<feature type="compositionally biased region" description="Polar residues" evidence="1">
    <location>
        <begin position="48"/>
        <end position="59"/>
    </location>
</feature>